<organism evidence="1 2">
    <name type="scientific">Candidatus Desulfaltia bathyphila</name>
    <dbReference type="NCBI Taxonomy" id="2841697"/>
    <lineage>
        <taxon>Bacteria</taxon>
        <taxon>Pseudomonadati</taxon>
        <taxon>Thermodesulfobacteriota</taxon>
        <taxon>Desulfobacteria</taxon>
        <taxon>Desulfobacterales</taxon>
        <taxon>Desulfobacterales incertae sedis</taxon>
        <taxon>Candidatus Desulfaltia</taxon>
    </lineage>
</organism>
<name>A0A8J6TCP3_9BACT</name>
<dbReference type="Proteomes" id="UP000603545">
    <property type="component" value="Unassembled WGS sequence"/>
</dbReference>
<sequence length="279" mass="32789">MKRRLENIIEEKLIASSLWRNEIERDCKNQNVFLAIRDNRFDLYHNGGKLFSYDLIGFKTHLKYASVITESEKDYLTESELSAYKLASNFENNYQRIKENCSNYSGIEAFGVSELYHRHSYLSNSNIIVLDIEVSFESLNERNNQDRIDILLYNKDSRTLQFVEAKHFSNKEIWSRKTPKVISQIKRYEMQIARRKAEMLSEYTEYVKIINGIFNLSLPEPKIIEDKVTLLIFGFDNDQKNGRLKKLITKNKEYTGIKNYSIGNIKKVVPGNLWKAKAL</sequence>
<proteinExistence type="predicted"/>
<protein>
    <submittedName>
        <fullName evidence="1">Uncharacterized protein</fullName>
    </submittedName>
</protein>
<accession>A0A8J6TCP3</accession>
<comment type="caution">
    <text evidence="1">The sequence shown here is derived from an EMBL/GenBank/DDBJ whole genome shotgun (WGS) entry which is preliminary data.</text>
</comment>
<dbReference type="AlphaFoldDB" id="A0A8J6TCP3"/>
<evidence type="ECO:0000313" key="1">
    <source>
        <dbReference type="EMBL" id="MBC8200293.1"/>
    </source>
</evidence>
<reference evidence="1 2" key="1">
    <citation type="submission" date="2020-08" db="EMBL/GenBank/DDBJ databases">
        <title>Bridging the membrane lipid divide: bacteria of the FCB group superphylum have the potential to synthesize archaeal ether lipids.</title>
        <authorList>
            <person name="Villanueva L."/>
            <person name="Von Meijenfeldt F.A.B."/>
            <person name="Westbye A.B."/>
            <person name="Yadav S."/>
            <person name="Hopmans E.C."/>
            <person name="Dutilh B.E."/>
            <person name="Sinninghe Damste J.S."/>
        </authorList>
    </citation>
    <scope>NUCLEOTIDE SEQUENCE [LARGE SCALE GENOMIC DNA]</scope>
    <source>
        <strain evidence="1">NIOZ-UU82</strain>
    </source>
</reference>
<evidence type="ECO:0000313" key="2">
    <source>
        <dbReference type="Proteomes" id="UP000603545"/>
    </source>
</evidence>
<gene>
    <name evidence="1" type="ORF">H8E80_09685</name>
</gene>
<dbReference type="EMBL" id="JACNLL010000089">
    <property type="protein sequence ID" value="MBC8200293.1"/>
    <property type="molecule type" value="Genomic_DNA"/>
</dbReference>